<reference evidence="3 4" key="1">
    <citation type="submission" date="2016-10" db="EMBL/GenBank/DDBJ databases">
        <authorList>
            <person name="Varghese N."/>
            <person name="Submissions S."/>
        </authorList>
    </citation>
    <scope>NUCLEOTIDE SEQUENCE [LARGE SCALE GENOMIC DNA]</scope>
    <source>
        <strain evidence="3 4">DSM 29073</strain>
    </source>
</reference>
<feature type="transmembrane region" description="Helical" evidence="2">
    <location>
        <begin position="49"/>
        <end position="67"/>
    </location>
</feature>
<keyword evidence="2" id="KW-0472">Membrane</keyword>
<evidence type="ECO:0000256" key="2">
    <source>
        <dbReference type="SAM" id="Phobius"/>
    </source>
</evidence>
<dbReference type="AlphaFoldDB" id="A0A8G2F3P0"/>
<sequence>MDKEHDILHIYRERQDEFHLPLRDGGWNRLEKELVPQPVVVRRLNYRRWAVAAAILVCVLLSIPMFLPKEAAVLVSDSQPVKVVEQKNGPVMEKPSALPQHSNDPV</sequence>
<evidence type="ECO:0000313" key="3">
    <source>
        <dbReference type="EMBL" id="SEF40057.1"/>
    </source>
</evidence>
<comment type="caution">
    <text evidence="3">The sequence shown here is derived from an EMBL/GenBank/DDBJ whole genome shotgun (WGS) entry which is preliminary data.</text>
</comment>
<keyword evidence="2" id="KW-1133">Transmembrane helix</keyword>
<dbReference type="Proteomes" id="UP000236725">
    <property type="component" value="Unassembled WGS sequence"/>
</dbReference>
<organism evidence="3 4">
    <name type="scientific">Parabacteroides chinchillae</name>
    <dbReference type="NCBI Taxonomy" id="871327"/>
    <lineage>
        <taxon>Bacteria</taxon>
        <taxon>Pseudomonadati</taxon>
        <taxon>Bacteroidota</taxon>
        <taxon>Bacteroidia</taxon>
        <taxon>Bacteroidales</taxon>
        <taxon>Tannerellaceae</taxon>
        <taxon>Parabacteroides</taxon>
    </lineage>
</organism>
<feature type="region of interest" description="Disordered" evidence="1">
    <location>
        <begin position="86"/>
        <end position="106"/>
    </location>
</feature>
<keyword evidence="4" id="KW-1185">Reference proteome</keyword>
<evidence type="ECO:0000313" key="4">
    <source>
        <dbReference type="Proteomes" id="UP000236725"/>
    </source>
</evidence>
<proteinExistence type="predicted"/>
<dbReference type="RefSeq" id="WP_103982026.1">
    <property type="nucleotide sequence ID" value="NZ_FNVS01000001.1"/>
</dbReference>
<gene>
    <name evidence="3" type="ORF">SAMN05444001_10115</name>
</gene>
<name>A0A8G2F3P0_9BACT</name>
<accession>A0A8G2F3P0</accession>
<protein>
    <submittedName>
        <fullName evidence="3">Uncharacterized protein</fullName>
    </submittedName>
</protein>
<evidence type="ECO:0000256" key="1">
    <source>
        <dbReference type="SAM" id="MobiDB-lite"/>
    </source>
</evidence>
<dbReference type="EMBL" id="FNVS01000001">
    <property type="protein sequence ID" value="SEF40057.1"/>
    <property type="molecule type" value="Genomic_DNA"/>
</dbReference>
<keyword evidence="2" id="KW-0812">Transmembrane</keyword>